<keyword evidence="2" id="KW-1185">Reference proteome</keyword>
<name>A0A2P8G5D1_9BACT</name>
<accession>A0A2P8G5D1</accession>
<dbReference type="OrthoDB" id="6565701at2"/>
<dbReference type="RefSeq" id="WP_106595478.1">
    <property type="nucleotide sequence ID" value="NZ_PYAS01000005.1"/>
</dbReference>
<reference evidence="1 2" key="1">
    <citation type="submission" date="2018-03" db="EMBL/GenBank/DDBJ databases">
        <title>Genomic Encyclopedia of Archaeal and Bacterial Type Strains, Phase II (KMG-II): from individual species to whole genera.</title>
        <authorList>
            <person name="Goeker M."/>
        </authorList>
    </citation>
    <scope>NUCLEOTIDE SEQUENCE [LARGE SCALE GENOMIC DNA]</scope>
    <source>
        <strain evidence="1 2">DSM 29057</strain>
    </source>
</reference>
<dbReference type="Proteomes" id="UP000241964">
    <property type="component" value="Unassembled WGS sequence"/>
</dbReference>
<proteinExistence type="predicted"/>
<gene>
    <name evidence="1" type="ORF">CLV60_1051</name>
</gene>
<evidence type="ECO:0000313" key="1">
    <source>
        <dbReference type="EMBL" id="PSL29167.1"/>
    </source>
</evidence>
<comment type="caution">
    <text evidence="1">The sequence shown here is derived from an EMBL/GenBank/DDBJ whole genome shotgun (WGS) entry which is preliminary data.</text>
</comment>
<organism evidence="1 2">
    <name type="scientific">Dyadobacter jiangsuensis</name>
    <dbReference type="NCBI Taxonomy" id="1591085"/>
    <lineage>
        <taxon>Bacteria</taxon>
        <taxon>Pseudomonadati</taxon>
        <taxon>Bacteroidota</taxon>
        <taxon>Cytophagia</taxon>
        <taxon>Cytophagales</taxon>
        <taxon>Spirosomataceae</taxon>
        <taxon>Dyadobacter</taxon>
    </lineage>
</organism>
<dbReference type="AlphaFoldDB" id="A0A2P8G5D1"/>
<dbReference type="EMBL" id="PYAS01000005">
    <property type="protein sequence ID" value="PSL29167.1"/>
    <property type="molecule type" value="Genomic_DNA"/>
</dbReference>
<sequence length="158" mass="18101">MNRLATLIVITASLIFGVHLVLRGTLGAGDVMFFVSSALGLYWVRSGFLNRDLKFDEEFFHYDNDIKIPLSSITAIKLGLSSNLQHDRYWRIQYKVSGSDEKSITLLPSVTNDNFMKFLRAVEARNPSVETDMFKFELLWGFMPKITWRVRGKGDSNQ</sequence>
<evidence type="ECO:0000313" key="2">
    <source>
        <dbReference type="Proteomes" id="UP000241964"/>
    </source>
</evidence>
<protein>
    <submittedName>
        <fullName evidence="1">Uncharacterized protein</fullName>
    </submittedName>
</protein>